<sequence length="180" mass="20696">MDYSVVRPEWEPFESVVHPEWEAFESIEPPRISWKRAKRAVATTTNLDGLLTISDWQARSRWIYGWHHNERRIHRLCFTKPHGFDLDGDPWYTAALYPAPPDPVYELNNLVGLVTWVGHVGCLWPGRDSELMLPLVKAAGHQSQHFIVPVFFGQDPKGPDRPTVLLPQAEELQPLLDRLG</sequence>
<comment type="caution">
    <text evidence="1">The sequence shown here is derived from an EMBL/GenBank/DDBJ whole genome shotgun (WGS) entry which is preliminary data.</text>
</comment>
<dbReference type="RefSeq" id="WP_192767497.1">
    <property type="nucleotide sequence ID" value="NZ_JADBEB010000001.1"/>
</dbReference>
<dbReference type="AlphaFoldDB" id="A0A927QZK4"/>
<evidence type="ECO:0000313" key="1">
    <source>
        <dbReference type="EMBL" id="MBE1487693.1"/>
    </source>
</evidence>
<protein>
    <submittedName>
        <fullName evidence="1">Uncharacterized protein</fullName>
    </submittedName>
</protein>
<accession>A0A927QZK4</accession>
<evidence type="ECO:0000313" key="2">
    <source>
        <dbReference type="Proteomes" id="UP000649753"/>
    </source>
</evidence>
<gene>
    <name evidence="1" type="ORF">H4W31_003331</name>
</gene>
<reference evidence="1" key="1">
    <citation type="submission" date="2020-10" db="EMBL/GenBank/DDBJ databases">
        <title>Sequencing the genomes of 1000 actinobacteria strains.</title>
        <authorList>
            <person name="Klenk H.-P."/>
        </authorList>
    </citation>
    <scope>NUCLEOTIDE SEQUENCE</scope>
    <source>
        <strain evidence="1">DSM 46832</strain>
    </source>
</reference>
<organism evidence="1 2">
    <name type="scientific">Plantactinospora soyae</name>
    <dbReference type="NCBI Taxonomy" id="1544732"/>
    <lineage>
        <taxon>Bacteria</taxon>
        <taxon>Bacillati</taxon>
        <taxon>Actinomycetota</taxon>
        <taxon>Actinomycetes</taxon>
        <taxon>Micromonosporales</taxon>
        <taxon>Micromonosporaceae</taxon>
        <taxon>Plantactinospora</taxon>
    </lineage>
</organism>
<dbReference type="EMBL" id="JADBEB010000001">
    <property type="protein sequence ID" value="MBE1487693.1"/>
    <property type="molecule type" value="Genomic_DNA"/>
</dbReference>
<proteinExistence type="predicted"/>
<name>A0A927QZK4_9ACTN</name>
<keyword evidence="2" id="KW-1185">Reference proteome</keyword>
<dbReference type="Proteomes" id="UP000649753">
    <property type="component" value="Unassembled WGS sequence"/>
</dbReference>